<accession>A0A1I4XB09</accession>
<keyword evidence="2" id="KW-1185">Reference proteome</keyword>
<dbReference type="EMBL" id="FOVF01000008">
    <property type="protein sequence ID" value="SFN22429.1"/>
    <property type="molecule type" value="Genomic_DNA"/>
</dbReference>
<name>A0A1I4XB09_9GAMM</name>
<dbReference type="RefSeq" id="WP_092406853.1">
    <property type="nucleotide sequence ID" value="NZ_FOVF01000008.1"/>
</dbReference>
<evidence type="ECO:0000313" key="2">
    <source>
        <dbReference type="Proteomes" id="UP000198575"/>
    </source>
</evidence>
<dbReference type="Proteomes" id="UP000198575">
    <property type="component" value="Unassembled WGS sequence"/>
</dbReference>
<protein>
    <submittedName>
        <fullName evidence="1">Uncharacterized protein</fullName>
    </submittedName>
</protein>
<gene>
    <name evidence="1" type="ORF">SAMN05216289_108117</name>
</gene>
<proteinExistence type="predicted"/>
<reference evidence="1 2" key="1">
    <citation type="submission" date="2016-10" db="EMBL/GenBank/DDBJ databases">
        <authorList>
            <person name="de Groot N.N."/>
        </authorList>
    </citation>
    <scope>NUCLEOTIDE SEQUENCE [LARGE SCALE GENOMIC DNA]</scope>
    <source>
        <strain evidence="1 2">CGMCC 1.7659</strain>
    </source>
</reference>
<dbReference type="STRING" id="578942.SAMN05216289_108117"/>
<dbReference type="AlphaFoldDB" id="A0A1I4XB09"/>
<evidence type="ECO:0000313" key="1">
    <source>
        <dbReference type="EMBL" id="SFN22429.1"/>
    </source>
</evidence>
<sequence length="61" mass="6623">MSFSLFAQRRGNAASTQASPAFEGDWFGAEAWVVAAGLAERHAEADREVRVEDAASDWLPL</sequence>
<organism evidence="1 2">
    <name type="scientific">Dokdonella immobilis</name>
    <dbReference type="NCBI Taxonomy" id="578942"/>
    <lineage>
        <taxon>Bacteria</taxon>
        <taxon>Pseudomonadati</taxon>
        <taxon>Pseudomonadota</taxon>
        <taxon>Gammaproteobacteria</taxon>
        <taxon>Lysobacterales</taxon>
        <taxon>Rhodanobacteraceae</taxon>
        <taxon>Dokdonella</taxon>
    </lineage>
</organism>